<dbReference type="Pfam" id="PF12698">
    <property type="entry name" value="ABC2_membrane_3"/>
    <property type="match status" value="2"/>
</dbReference>
<dbReference type="PRINTS" id="PR00109">
    <property type="entry name" value="TYRKINASE"/>
</dbReference>
<dbReference type="GO" id="GO:0016887">
    <property type="term" value="F:ATP hydrolysis activity"/>
    <property type="evidence" value="ECO:0007669"/>
    <property type="project" value="InterPro"/>
</dbReference>
<dbReference type="PANTHER" id="PTHR19229:SF250">
    <property type="entry name" value="ABC TRANSPORTER DOMAIN-CONTAINING PROTEIN-RELATED"/>
    <property type="match status" value="1"/>
</dbReference>
<organism evidence="15 16">
    <name type="scientific">Aquatica leii</name>
    <dbReference type="NCBI Taxonomy" id="1421715"/>
    <lineage>
        <taxon>Eukaryota</taxon>
        <taxon>Metazoa</taxon>
        <taxon>Ecdysozoa</taxon>
        <taxon>Arthropoda</taxon>
        <taxon>Hexapoda</taxon>
        <taxon>Insecta</taxon>
        <taxon>Pterygota</taxon>
        <taxon>Neoptera</taxon>
        <taxon>Endopterygota</taxon>
        <taxon>Coleoptera</taxon>
        <taxon>Polyphaga</taxon>
        <taxon>Elateriformia</taxon>
        <taxon>Elateroidea</taxon>
        <taxon>Lampyridae</taxon>
        <taxon>Luciolinae</taxon>
        <taxon>Aquatica</taxon>
    </lineage>
</organism>
<dbReference type="InterPro" id="IPR003439">
    <property type="entry name" value="ABC_transporter-like_ATP-bd"/>
</dbReference>
<dbReference type="PROSITE" id="PS00211">
    <property type="entry name" value="ABC_TRANSPORTER_1"/>
    <property type="match status" value="1"/>
</dbReference>
<reference evidence="16" key="1">
    <citation type="submission" date="2023-01" db="EMBL/GenBank/DDBJ databases">
        <title>Key to firefly adult light organ development and bioluminescence: homeobox transcription factors regulate luciferase expression and transportation to peroxisome.</title>
        <authorList>
            <person name="Fu X."/>
        </authorList>
    </citation>
    <scope>NUCLEOTIDE SEQUENCE [LARGE SCALE GENOMIC DNA]</scope>
</reference>
<feature type="transmembrane region" description="Helical" evidence="11">
    <location>
        <begin position="3422"/>
        <end position="3440"/>
    </location>
</feature>
<dbReference type="InterPro" id="IPR000719">
    <property type="entry name" value="Prot_kinase_dom"/>
</dbReference>
<dbReference type="Pfam" id="PF23321">
    <property type="entry name" value="R1_ABCA1"/>
    <property type="match status" value="1"/>
</dbReference>
<evidence type="ECO:0008006" key="17">
    <source>
        <dbReference type="Google" id="ProtNLM"/>
    </source>
</evidence>
<feature type="region of interest" description="Disordered" evidence="10">
    <location>
        <begin position="1986"/>
        <end position="2028"/>
    </location>
</feature>
<dbReference type="InterPro" id="IPR017871">
    <property type="entry name" value="ABC_transporter-like_CS"/>
</dbReference>
<evidence type="ECO:0000313" key="15">
    <source>
        <dbReference type="EMBL" id="KAK4877002.1"/>
    </source>
</evidence>
<dbReference type="InterPro" id="IPR026082">
    <property type="entry name" value="ABCA"/>
</dbReference>
<feature type="transmembrane region" description="Helical" evidence="11">
    <location>
        <begin position="2615"/>
        <end position="2633"/>
    </location>
</feature>
<dbReference type="EMBL" id="JARPUR010000004">
    <property type="protein sequence ID" value="KAK4877002.1"/>
    <property type="molecule type" value="Genomic_DNA"/>
</dbReference>
<keyword evidence="7" id="KW-0067">ATP-binding</keyword>
<feature type="transmembrane region" description="Helical" evidence="11">
    <location>
        <begin position="2689"/>
        <end position="2711"/>
    </location>
</feature>
<feature type="region of interest" description="Disordered" evidence="10">
    <location>
        <begin position="873"/>
        <end position="909"/>
    </location>
</feature>
<feature type="transmembrane region" description="Helical" evidence="11">
    <location>
        <begin position="2586"/>
        <end position="2609"/>
    </location>
</feature>
<dbReference type="FunFam" id="3.40.50.300:FF:000298">
    <property type="entry name" value="ATP-binding cassette sub-family A member 12"/>
    <property type="match status" value="1"/>
</dbReference>
<dbReference type="InterPro" id="IPR006578">
    <property type="entry name" value="MADF-dom"/>
</dbReference>
<dbReference type="GO" id="GO:0016020">
    <property type="term" value="C:membrane"/>
    <property type="evidence" value="ECO:0007669"/>
    <property type="project" value="UniProtKB-SubCell"/>
</dbReference>
<feature type="transmembrane region" description="Helical" evidence="11">
    <location>
        <begin position="2543"/>
        <end position="2566"/>
    </location>
</feature>
<feature type="compositionally biased region" description="Acidic residues" evidence="10">
    <location>
        <begin position="1516"/>
        <end position="1525"/>
    </location>
</feature>
<dbReference type="FunFam" id="3.40.50.300:FF:000327">
    <property type="entry name" value="ATP-binding cassette sub-family A member 3"/>
    <property type="match status" value="1"/>
</dbReference>
<dbReference type="GO" id="GO:0004672">
    <property type="term" value="F:protein kinase activity"/>
    <property type="evidence" value="ECO:0007669"/>
    <property type="project" value="InterPro"/>
</dbReference>
<evidence type="ECO:0000256" key="6">
    <source>
        <dbReference type="ARBA" id="ARBA00022741"/>
    </source>
</evidence>
<feature type="region of interest" description="Disordered" evidence="10">
    <location>
        <begin position="583"/>
        <end position="620"/>
    </location>
</feature>
<feature type="transmembrane region" description="Helical" evidence="11">
    <location>
        <begin position="3141"/>
        <end position="3163"/>
    </location>
</feature>
<dbReference type="SMART" id="SM00595">
    <property type="entry name" value="MADF"/>
    <property type="match status" value="1"/>
</dbReference>
<comment type="caution">
    <text evidence="15">The sequence shown here is derived from an EMBL/GenBank/DDBJ whole genome shotgun (WGS) entry which is preliminary data.</text>
</comment>
<evidence type="ECO:0000256" key="11">
    <source>
        <dbReference type="SAM" id="Phobius"/>
    </source>
</evidence>
<dbReference type="SUPFAM" id="SSF52540">
    <property type="entry name" value="P-loop containing nucleoside triphosphate hydrolases"/>
    <property type="match status" value="2"/>
</dbReference>
<dbReference type="Pfam" id="PF00005">
    <property type="entry name" value="ABC_tran"/>
    <property type="match status" value="2"/>
</dbReference>
<feature type="compositionally biased region" description="Polar residues" evidence="10">
    <location>
        <begin position="2180"/>
        <end position="2191"/>
    </location>
</feature>
<name>A0AAN7P5D1_9COLE</name>
<evidence type="ECO:0000256" key="7">
    <source>
        <dbReference type="ARBA" id="ARBA00022840"/>
    </source>
</evidence>
<feature type="transmembrane region" description="Helical" evidence="11">
    <location>
        <begin position="2645"/>
        <end position="2665"/>
    </location>
</feature>
<feature type="transmembrane region" description="Helical" evidence="11">
    <location>
        <begin position="3312"/>
        <end position="3332"/>
    </location>
</feature>
<feature type="compositionally biased region" description="Polar residues" evidence="10">
    <location>
        <begin position="880"/>
        <end position="903"/>
    </location>
</feature>
<dbReference type="InterPro" id="IPR001245">
    <property type="entry name" value="Ser-Thr/Tyr_kinase_cat_dom"/>
</dbReference>
<feature type="compositionally biased region" description="Basic and acidic residues" evidence="10">
    <location>
        <begin position="2206"/>
        <end position="2216"/>
    </location>
</feature>
<comment type="similarity">
    <text evidence="2">Belongs to the protein kinase superfamily. TKL Ser/Thr protein kinase family. ROCO subfamily.</text>
</comment>
<evidence type="ECO:0000259" key="14">
    <source>
        <dbReference type="PROSITE" id="PS51029"/>
    </source>
</evidence>
<feature type="compositionally biased region" description="Low complexity" evidence="10">
    <location>
        <begin position="1526"/>
        <end position="1535"/>
    </location>
</feature>
<dbReference type="PANTHER" id="PTHR19229">
    <property type="entry name" value="ATP-BINDING CASSETTE TRANSPORTER SUBFAMILY A ABCA"/>
    <property type="match status" value="1"/>
</dbReference>
<evidence type="ECO:0000259" key="13">
    <source>
        <dbReference type="PROSITE" id="PS50893"/>
    </source>
</evidence>
<dbReference type="GO" id="GO:0140359">
    <property type="term" value="F:ABC-type transporter activity"/>
    <property type="evidence" value="ECO:0007669"/>
    <property type="project" value="InterPro"/>
</dbReference>
<feature type="transmembrane region" description="Helical" evidence="11">
    <location>
        <begin position="3353"/>
        <end position="3379"/>
    </location>
</feature>
<feature type="transmembrane region" description="Helical" evidence="11">
    <location>
        <begin position="6"/>
        <end position="26"/>
    </location>
</feature>
<feature type="domain" description="ABC transporter" evidence="13">
    <location>
        <begin position="3605"/>
        <end position="3835"/>
    </location>
</feature>
<feature type="transmembrane region" description="Helical" evidence="11">
    <location>
        <begin position="3391"/>
        <end position="3410"/>
    </location>
</feature>
<keyword evidence="8 11" id="KW-1133">Transmembrane helix</keyword>
<feature type="compositionally biased region" description="Polar residues" evidence="10">
    <location>
        <begin position="1988"/>
        <end position="2028"/>
    </location>
</feature>
<dbReference type="Proteomes" id="UP001353858">
    <property type="component" value="Unassembled WGS sequence"/>
</dbReference>
<protein>
    <recommendedName>
        <fullName evidence="17">Protein kinase domain-containing protein</fullName>
    </recommendedName>
</protein>
<dbReference type="SMART" id="SM00382">
    <property type="entry name" value="AAA"/>
    <property type="match status" value="2"/>
</dbReference>
<dbReference type="CDD" id="cd03263">
    <property type="entry name" value="ABC_subfamily_A"/>
    <property type="match status" value="2"/>
</dbReference>
<dbReference type="Gene3D" id="3.30.200.20">
    <property type="entry name" value="Phosphorylase Kinase, domain 1"/>
    <property type="match status" value="1"/>
</dbReference>
<evidence type="ECO:0000256" key="10">
    <source>
        <dbReference type="SAM" id="MobiDB-lite"/>
    </source>
</evidence>
<keyword evidence="3" id="KW-0813">Transport</keyword>
<feature type="domain" description="MADF" evidence="14">
    <location>
        <begin position="2053"/>
        <end position="2141"/>
    </location>
</feature>
<dbReference type="PROSITE" id="PS50011">
    <property type="entry name" value="PROTEIN_KINASE_DOM"/>
    <property type="match status" value="1"/>
</dbReference>
<evidence type="ECO:0000313" key="16">
    <source>
        <dbReference type="Proteomes" id="UP001353858"/>
    </source>
</evidence>
<keyword evidence="16" id="KW-1185">Reference proteome</keyword>
<dbReference type="InterPro" id="IPR011009">
    <property type="entry name" value="Kinase-like_dom_sf"/>
</dbReference>
<feature type="region of interest" description="Disordered" evidence="10">
    <location>
        <begin position="1511"/>
        <end position="1540"/>
    </location>
</feature>
<evidence type="ECO:0000256" key="8">
    <source>
        <dbReference type="ARBA" id="ARBA00022989"/>
    </source>
</evidence>
<keyword evidence="9 11" id="KW-0472">Membrane</keyword>
<dbReference type="InterPro" id="IPR027417">
    <property type="entry name" value="P-loop_NTPase"/>
</dbReference>
<feature type="region of interest" description="Disordered" evidence="10">
    <location>
        <begin position="1554"/>
        <end position="1594"/>
    </location>
</feature>
<keyword evidence="4 11" id="KW-0812">Transmembrane</keyword>
<dbReference type="InterPro" id="IPR056264">
    <property type="entry name" value="R2_ABCA1-4-like"/>
</dbReference>
<dbReference type="GO" id="GO:0005524">
    <property type="term" value="F:ATP binding"/>
    <property type="evidence" value="ECO:0007669"/>
    <property type="project" value="UniProtKB-KW"/>
</dbReference>
<evidence type="ECO:0000256" key="2">
    <source>
        <dbReference type="ARBA" id="ARBA00008171"/>
    </source>
</evidence>
<dbReference type="InterPro" id="IPR013525">
    <property type="entry name" value="ABC2_TM"/>
</dbReference>
<accession>A0AAN7P5D1</accession>
<dbReference type="GO" id="GO:0005319">
    <property type="term" value="F:lipid transporter activity"/>
    <property type="evidence" value="ECO:0007669"/>
    <property type="project" value="TreeGrafter"/>
</dbReference>
<comment type="subcellular location">
    <subcellularLocation>
        <location evidence="1">Membrane</location>
        <topology evidence="1">Multi-pass membrane protein</topology>
    </subcellularLocation>
</comment>
<feature type="compositionally biased region" description="Acidic residues" evidence="10">
    <location>
        <begin position="1568"/>
        <end position="1586"/>
    </location>
</feature>
<feature type="transmembrane region" description="Helical" evidence="11">
    <location>
        <begin position="3538"/>
        <end position="3560"/>
    </location>
</feature>
<evidence type="ECO:0000256" key="3">
    <source>
        <dbReference type="ARBA" id="ARBA00022448"/>
    </source>
</evidence>
<feature type="domain" description="Protein kinase" evidence="12">
    <location>
        <begin position="148"/>
        <end position="420"/>
    </location>
</feature>
<dbReference type="Pfam" id="PF07714">
    <property type="entry name" value="PK_Tyr_Ser-Thr"/>
    <property type="match status" value="1"/>
</dbReference>
<keyword evidence="5" id="KW-0677">Repeat</keyword>
<feature type="transmembrane region" description="Helical" evidence="11">
    <location>
        <begin position="38"/>
        <end position="57"/>
    </location>
</feature>
<evidence type="ECO:0000256" key="5">
    <source>
        <dbReference type="ARBA" id="ARBA00022737"/>
    </source>
</evidence>
<feature type="transmembrane region" description="Helical" evidence="11">
    <location>
        <begin position="2499"/>
        <end position="2523"/>
    </location>
</feature>
<sequence>MEIVWKIINLLVVITLIGVCSGFPIGFENSAADFHTQFLTVVIAVLLIVCGVVFLTACLCCERRNGFKEFHNSPVIVSSSTADLDHGHINPIANGEFIIFTPLTPPHQNNNVFLANEQIVGRTEIDCNHADVGSWFDQTERDFPRTKLKYIKEMGRGWFGRVVEGTAQGLNGHQENWTPVAVRILEASATSTERTVFLHDAGIYCCGEHPHILKLLGRSLESVPSLLLQELCPRGDLKKYLRENQKNAENFLSSELPLLWSCQISSGLSYLHCHGLTHPDFAARNCQVVSEKVLKLGDYGLATTLYPEDYYEGAPAVPVRWCAPESLTYTLTTIQPKKVTLESNVWSLGVTLWEIFECGAQPYNHLSDDDVISQVIGSTGVRLAKPSFSVVYSDYLFRLMQLCWSTSESRPSVSQVHLMLSDLMQVCQNNTKKITNSDSLILLQDFDKHWNNLKPNFIVRTDNQDILQHSESLADTDFSDITIMNLNLNKDEELFINKPMSPSLNNLHGSLDNLTTDELDSWLQNVATNTGDMSYVRGLSEAINDLDKTLALENVSSSDSSHQPSPAAESVIKSTNKLEFQLGLTNKTTSASSSKTQNSSLTESMQRTSSESDTEDENWRRKIEEGAYSEKVHQKSKSVTDLMILTHIDYSESDSETPLPSLDYRVNYKNVRYAPKQNLENVSLIFGSEGNLLSVHDKFQEELRRLQEERKDSLLFVPEYNRSGDYETSKDFDPKLIGVDNTFSVIENQNANCTNLDNDKFITFEEGENVTISSNASPSHRNPEFLIEELSNTTDIQPANQVYNVFNVTVDTNFNRKHIDIDVSAEQPTTILTDINETFEVQSVKCFNVPKLTELIQNNDDLINYIIKNYETDDDRNKDSNNVNKISENTNKELNNNVHSSNSSREDVKSDFLQNGESAQVEFDISLMQEEVNPNNMTHSAVFTSTPFKKRTLDTVFSNQVGNNLQFSSNFIDTDEVDKDESDLKYSLETWDNFLGNTMDNPNEFDGFTSEPQSVLFVDGEDISNESLCLGYVDSTFNVKNGNEDVCVTSKPDETVVLETIPLNTTYDCNFTFNAESTENNQGWFLHSQPNATLSNQMEPSASHDKLSESYIAFSVDDEVVAALRNELLMKLPQAQGPKNEQVPESDDWDTEERDEVLIRYNFCKAPLSPIPEESYCEDSHSFVLHRRNSTDSENDDWPEPYDTHTPPVDTETISAPNFGSHFQEPPNRHTPSQDSCCSNDTLFNLEELTTGINEQDDKKIDEDVNKTIVIETKTEDFLLSKEDKLLQDTTYSLLKINDDVEDDGELLSENAINVASEENSTSHIDKQSAGHIENNLLLCDGFTVGFTSEGVDNETENNVNSDGNSKDVSLECVIDVVDKMEDTGHIYDSTEGLVIKEVNGLAGNDYGVELTDITLFLNYERHNSTFGLDSSAIIEGVHPPDYLSVDDLNRLKLNVDYVNTNDLENFMNLNNSCDYVNAPNSIHQTDGDIYEALTDIHFSGPSDMQMMSTSFSESVDIDEQDWDSGSDTRSSSSGEFIWKEGEHEESVKALRAAPQEMNSNDKCNTMDDIDEVSSESSEEDEDGDGPEFVPSAWDKYATPTKSALRSPEKTLEKTEIKPKKQKGVWFKKQKYHCVYEYPREPESPVVNSYDLWQPVSTSIIDWEVDTSPYIPSSKATSSHMDKHSRNIYLGDFSTGMVGLDDEFYISSTAQPFEAYSGFASQFFPGNNASEQWMDLANPYENVTPDSGVEDITPASSSDCNEYRQELKPQVQALKTLAEAVLKRSQVSNIKNNTRDCLGGLRHARNKLKLDLPPSPSAFTVTKVFTIEPEEEPITKQEVPTFTTFGKSRFLVQHVDTPTPDEDNNCKNVSFEALPYKPLQIVKGVKAKVEIRGEASLLDSADEDSGIESSTLERRKIATGISLTLLNLFSCDVFSNNELLEVYNDICDRLVLHGDSLSKEDERLLLQLAEKVTEIMNAKVLSERTLLNPRSNPQPSTSRLNRTNTLVGQGLTPDNSHHTSYSSRPSTSRVTQSDIFVGEDKKNLKARRMDDATLIELVRQFEVLYNRRHRDFKNKLVRENAWQSIAVILNDTPENVEIRWVSLRNRFAAELRKTKALPSGAGAQGEWIHMQAMHFLREYIVPRRTTVSNVQIQCSASAHRSDVWDTMTLTEQSEGDDVCSGSSEPSTSTAGDVTEHESEPTASTSRARDTVVEERMPPASIAHQSTPSSRKRKASDVRQKSGTEMDTMLTSALHSATNILAKEDDEDTTFGNFLLQWRHPIQTILEIIVPVVFTTILVILRSLVSPEEYPASFFLPFETKMLNSTTIKTTIIWSPTNDQLHTIMDETVNAINMCCIQNATLTHRSVANYTELENAMNSDYNRLTTFAGVAFNDEYYIYEKLQPNMSIVFRYPGELNWYTDYIFPVYYKPGVRSRWLNQGGPPPYYEEGFLMLQQQLSFSIIDYFKKSVHNTSFNRSSVPIRMQRLSYPKYTSDALLSSLDIYVGTLFMLSFVYTCINIVKVIITEKEKQLKETMKIMGLPNWLHWTAWFCKSFITIFISIVLMVMLMTIKWYPNSDYTIFTYSHPLLLFIVLSLFTFATITFSFAISSLSSKANVGAAIAGIGWFLLFCPFMTLQFNYDQISAGIKLFISIFSNSAIGLAFRLIIKLEYTGEGLQFHNVWSPIDGENIVVGYVLLMLLFDAILYFLFAIYIEAVFPGQYGVAKPWYFFFNIFNCCNKSIDLDDDNKSSMNVLNHEKEPTHLTADIQIKNLEKTYGSKKVAVKNLSLNMYRNQITALLGHNGAGKSTTISILTGMISPSGGTATVNGCDVRTDIDGVRRSLGICPQHNILFDELTVEEHLYFFGRLKGVPKQEIDNEIYKYLHLLEFTQKAKTQASKLSGGMKRKLSVGIAFCGNSKVVLCDEPTAGMDPSARRALWDLLLSQKKDRTILLTTHFMDEADLLGDRIAIMSNGKLECSGSSFFLKKKYGAGYHLILDKSPECDVTKVTELLGKYIENISVHNNIGSELTYVLSEQYISTFEKMLNELETESDKLGIRSYGISLTTLQEVFIKVAAGHGELEEGDVGHDNLGFNKDLVNLDDGTNSEVSITVSSKEPLLTAWALWRNQILAMFMKRTLSIVRSWLLLLIQICMPIAFLLITLMITFDDNINGKFPMIVYILNRYVNPTTLITREVNNTYSLNYMKMLDSMNKTYINWENQNLSLNAIKEAEKDINTFNTRYITGASFHSDNSITAWFSNQPYHGSPLALQLVLNTILQTEVSPEYNIFMYNHPLPYAISTKFAKLIESNNMGYQISFNLGFSMAFVSAFYVMFYIQERSSKFKHLQFVSGIDVLSFWIPSFICDVATSIITCLCAIITLITFQEDGYKTFDELGRLFALFIAFTFGSLPLMYISSFWHKVSSSGYVRMVLLNIMIGTGGYLIIQLFSTKGLDLEHIAKILEWIFLLMPHYCFNSGIRDINVLSNTKKLCDAAIETCESINTNLNTTIIPQLCKLIVCFQQERCCKNPEYFSLDSPGVGRNILFPCVMGIIFFTILLMIEYNAFDKFRCKLKKIASGAKNDDTEDDDVSKERSAVMYNVSVGNQKKYNLVLHNVSKNYNKLVAVNNVSLGVNKKECFGLLGVNGAGKTTIFKIVTGDLKMSSGDVWINGWNIKTDLKRIYQLIGYCPQFDALYDDLTCQETLTIFALLRGVMKKDCKQLITTLARDFDFYEHLQKRIKELSGGNKRKLSTALALVGDPLVLYLDEPTAGVDSATKRYLWNALCKIRDKGTTIVLTSHSMEECEALCTRLAIMVNGSFKCIGSTQHLKNRFSDGYTLIIKTKPFNTDQEQEFALDQIENFVKQSFENVTVREKHQEMITFYINNKNQLWSKMFGIIERGKAILPIEDYSLGQCSLEQVFLTFTKQQRENETQL</sequence>
<dbReference type="SUPFAM" id="SSF56112">
    <property type="entry name" value="Protein kinase-like (PK-like)"/>
    <property type="match status" value="1"/>
</dbReference>
<evidence type="ECO:0000259" key="12">
    <source>
        <dbReference type="PROSITE" id="PS50011"/>
    </source>
</evidence>
<proteinExistence type="inferred from homology"/>
<dbReference type="PROSITE" id="PS51029">
    <property type="entry name" value="MADF"/>
    <property type="match status" value="1"/>
</dbReference>
<feature type="compositionally biased region" description="Low complexity" evidence="10">
    <location>
        <begin position="584"/>
        <end position="604"/>
    </location>
</feature>
<dbReference type="Gene3D" id="1.10.510.10">
    <property type="entry name" value="Transferase(Phosphotransferase) domain 1"/>
    <property type="match status" value="1"/>
</dbReference>
<dbReference type="Pfam" id="PF10545">
    <property type="entry name" value="MADF_DNA_bdg"/>
    <property type="match status" value="1"/>
</dbReference>
<evidence type="ECO:0000256" key="9">
    <source>
        <dbReference type="ARBA" id="ARBA00023136"/>
    </source>
</evidence>
<dbReference type="PROSITE" id="PS50893">
    <property type="entry name" value="ABC_TRANSPORTER_2"/>
    <property type="match status" value="2"/>
</dbReference>
<feature type="compositionally biased region" description="Basic and acidic residues" evidence="10">
    <location>
        <begin position="2234"/>
        <end position="2243"/>
    </location>
</feature>
<feature type="region of interest" description="Disordered" evidence="10">
    <location>
        <begin position="2171"/>
        <end position="2244"/>
    </location>
</feature>
<gene>
    <name evidence="15" type="ORF">RN001_009508</name>
</gene>
<feature type="domain" description="ABC transporter" evidence="13">
    <location>
        <begin position="2765"/>
        <end position="2995"/>
    </location>
</feature>
<evidence type="ECO:0000256" key="1">
    <source>
        <dbReference type="ARBA" id="ARBA00004141"/>
    </source>
</evidence>
<dbReference type="InterPro" id="IPR003593">
    <property type="entry name" value="AAA+_ATPase"/>
</dbReference>
<evidence type="ECO:0000256" key="4">
    <source>
        <dbReference type="ARBA" id="ARBA00022692"/>
    </source>
</evidence>
<keyword evidence="6" id="KW-0547">Nucleotide-binding</keyword>
<dbReference type="Gene3D" id="3.40.50.300">
    <property type="entry name" value="P-loop containing nucleotide triphosphate hydrolases"/>
    <property type="match status" value="2"/>
</dbReference>